<accession>A0A5A7QPL4</accession>
<evidence type="ECO:0000313" key="2">
    <source>
        <dbReference type="EMBL" id="GER45851.1"/>
    </source>
</evidence>
<feature type="transmembrane region" description="Helical" evidence="1">
    <location>
        <begin position="58"/>
        <end position="77"/>
    </location>
</feature>
<evidence type="ECO:0000256" key="1">
    <source>
        <dbReference type="SAM" id="Phobius"/>
    </source>
</evidence>
<keyword evidence="3" id="KW-1185">Reference proteome</keyword>
<feature type="transmembrane region" description="Helical" evidence="1">
    <location>
        <begin position="167"/>
        <end position="183"/>
    </location>
</feature>
<comment type="caution">
    <text evidence="2">The sequence shown here is derived from an EMBL/GenBank/DDBJ whole genome shotgun (WGS) entry which is preliminary data.</text>
</comment>
<keyword evidence="1" id="KW-0812">Transmembrane</keyword>
<proteinExistence type="predicted"/>
<gene>
    <name evidence="2" type="ORF">STAS_22836</name>
</gene>
<dbReference type="Proteomes" id="UP000325081">
    <property type="component" value="Unassembled WGS sequence"/>
</dbReference>
<feature type="transmembrane region" description="Helical" evidence="1">
    <location>
        <begin position="119"/>
        <end position="138"/>
    </location>
</feature>
<sequence length="210" mass="23834">MEVGNEDRSMAEAHLGNKKAALWYLASLSSFFAVCVFILRIFVKHHMWSKDDKDTVRVVLYYSTFLYVIFVTLITVIRESREKKWHVGRLGRWSKKVADVLLVLMGLGISYYARGDALWVSLVQGLVPINVMATFNLFGDFVNFGFRDCCLVVLVDAALALSFRYPMWAPFIVAIVSLAFQAVKEYGDIPLNRPPHPDHHSHSESGQEAC</sequence>
<name>A0A5A7QPL4_STRAF</name>
<feature type="transmembrane region" description="Helical" evidence="1">
    <location>
        <begin position="97"/>
        <end position="113"/>
    </location>
</feature>
<feature type="transmembrane region" description="Helical" evidence="1">
    <location>
        <begin position="21"/>
        <end position="43"/>
    </location>
</feature>
<evidence type="ECO:0000313" key="3">
    <source>
        <dbReference type="Proteomes" id="UP000325081"/>
    </source>
</evidence>
<keyword evidence="1" id="KW-1133">Transmembrane helix</keyword>
<keyword evidence="1" id="KW-0472">Membrane</keyword>
<reference evidence="3" key="1">
    <citation type="journal article" date="2019" name="Curr. Biol.">
        <title>Genome Sequence of Striga asiatica Provides Insight into the Evolution of Plant Parasitism.</title>
        <authorList>
            <person name="Yoshida S."/>
            <person name="Kim S."/>
            <person name="Wafula E.K."/>
            <person name="Tanskanen J."/>
            <person name="Kim Y.M."/>
            <person name="Honaas L."/>
            <person name="Yang Z."/>
            <person name="Spallek T."/>
            <person name="Conn C.E."/>
            <person name="Ichihashi Y."/>
            <person name="Cheong K."/>
            <person name="Cui S."/>
            <person name="Der J.P."/>
            <person name="Gundlach H."/>
            <person name="Jiao Y."/>
            <person name="Hori C."/>
            <person name="Ishida J.K."/>
            <person name="Kasahara H."/>
            <person name="Kiba T."/>
            <person name="Kim M.S."/>
            <person name="Koo N."/>
            <person name="Laohavisit A."/>
            <person name="Lee Y.H."/>
            <person name="Lumba S."/>
            <person name="McCourt P."/>
            <person name="Mortimer J.C."/>
            <person name="Mutuku J.M."/>
            <person name="Nomura T."/>
            <person name="Sasaki-Sekimoto Y."/>
            <person name="Seto Y."/>
            <person name="Wang Y."/>
            <person name="Wakatake T."/>
            <person name="Sakakibara H."/>
            <person name="Demura T."/>
            <person name="Yamaguchi S."/>
            <person name="Yoneyama K."/>
            <person name="Manabe R.I."/>
            <person name="Nelson D.C."/>
            <person name="Schulman A.H."/>
            <person name="Timko M.P."/>
            <person name="dePamphilis C.W."/>
            <person name="Choi D."/>
            <person name="Shirasu K."/>
        </authorList>
    </citation>
    <scope>NUCLEOTIDE SEQUENCE [LARGE SCALE GENOMIC DNA]</scope>
    <source>
        <strain evidence="3">cv. UVA1</strain>
    </source>
</reference>
<protein>
    <submittedName>
        <fullName evidence="2">Phosphate transporter 2</fullName>
    </submittedName>
</protein>
<dbReference type="EMBL" id="BKCP01007338">
    <property type="protein sequence ID" value="GER45851.1"/>
    <property type="molecule type" value="Genomic_DNA"/>
</dbReference>
<organism evidence="2 3">
    <name type="scientific">Striga asiatica</name>
    <name type="common">Asiatic witchweed</name>
    <name type="synonym">Buchnera asiatica</name>
    <dbReference type="NCBI Taxonomy" id="4170"/>
    <lineage>
        <taxon>Eukaryota</taxon>
        <taxon>Viridiplantae</taxon>
        <taxon>Streptophyta</taxon>
        <taxon>Embryophyta</taxon>
        <taxon>Tracheophyta</taxon>
        <taxon>Spermatophyta</taxon>
        <taxon>Magnoliopsida</taxon>
        <taxon>eudicotyledons</taxon>
        <taxon>Gunneridae</taxon>
        <taxon>Pentapetalae</taxon>
        <taxon>asterids</taxon>
        <taxon>lamiids</taxon>
        <taxon>Lamiales</taxon>
        <taxon>Orobanchaceae</taxon>
        <taxon>Buchnereae</taxon>
        <taxon>Striga</taxon>
    </lineage>
</organism>
<dbReference type="AlphaFoldDB" id="A0A5A7QPL4"/>